<dbReference type="PANTHER" id="PTHR33371:SF4">
    <property type="entry name" value="INTERMEMBRANE PHOSPHOLIPID TRANSPORT SYSTEM BINDING PROTEIN MLAD"/>
    <property type="match status" value="1"/>
</dbReference>
<comment type="caution">
    <text evidence="3">The sequence shown here is derived from an EMBL/GenBank/DDBJ whole genome shotgun (WGS) entry which is preliminary data.</text>
</comment>
<gene>
    <name evidence="3" type="ORF">ACFOOI_21190</name>
</gene>
<keyword evidence="1" id="KW-1133">Transmembrane helix</keyword>
<dbReference type="Pfam" id="PF02470">
    <property type="entry name" value="MlaD"/>
    <property type="match status" value="1"/>
</dbReference>
<evidence type="ECO:0000259" key="2">
    <source>
        <dbReference type="Pfam" id="PF02470"/>
    </source>
</evidence>
<dbReference type="RefSeq" id="WP_379840100.1">
    <property type="nucleotide sequence ID" value="NZ_JBHRYQ010000001.1"/>
</dbReference>
<evidence type="ECO:0000313" key="3">
    <source>
        <dbReference type="EMBL" id="MFC3813195.1"/>
    </source>
</evidence>
<evidence type="ECO:0000256" key="1">
    <source>
        <dbReference type="SAM" id="Phobius"/>
    </source>
</evidence>
<name>A0ABV7Z1U9_9BACT</name>
<accession>A0ABV7Z1U9</accession>
<dbReference type="EMBL" id="JBHRYQ010000001">
    <property type="protein sequence ID" value="MFC3813195.1"/>
    <property type="molecule type" value="Genomic_DNA"/>
</dbReference>
<dbReference type="InterPro" id="IPR052336">
    <property type="entry name" value="MlaD_Phospholipid_Transporter"/>
</dbReference>
<dbReference type="Proteomes" id="UP001595616">
    <property type="component" value="Unassembled WGS sequence"/>
</dbReference>
<organism evidence="3 4">
    <name type="scientific">Lacihabitans lacunae</name>
    <dbReference type="NCBI Taxonomy" id="1028214"/>
    <lineage>
        <taxon>Bacteria</taxon>
        <taxon>Pseudomonadati</taxon>
        <taxon>Bacteroidota</taxon>
        <taxon>Cytophagia</taxon>
        <taxon>Cytophagales</taxon>
        <taxon>Leadbetterellaceae</taxon>
        <taxon>Lacihabitans</taxon>
    </lineage>
</organism>
<evidence type="ECO:0000313" key="4">
    <source>
        <dbReference type="Proteomes" id="UP001595616"/>
    </source>
</evidence>
<dbReference type="InterPro" id="IPR003399">
    <property type="entry name" value="Mce/MlaD"/>
</dbReference>
<keyword evidence="1" id="KW-0812">Transmembrane</keyword>
<feature type="transmembrane region" description="Helical" evidence="1">
    <location>
        <begin position="12"/>
        <end position="30"/>
    </location>
</feature>
<reference evidence="4" key="1">
    <citation type="journal article" date="2019" name="Int. J. Syst. Evol. Microbiol.">
        <title>The Global Catalogue of Microorganisms (GCM) 10K type strain sequencing project: providing services to taxonomists for standard genome sequencing and annotation.</title>
        <authorList>
            <consortium name="The Broad Institute Genomics Platform"/>
            <consortium name="The Broad Institute Genome Sequencing Center for Infectious Disease"/>
            <person name="Wu L."/>
            <person name="Ma J."/>
        </authorList>
    </citation>
    <scope>NUCLEOTIDE SEQUENCE [LARGE SCALE GENOMIC DNA]</scope>
    <source>
        <strain evidence="4">CECT 7956</strain>
    </source>
</reference>
<sequence>MNKESGFTWKLGLFVTIGIVLFATTIYYVGKQRNLFGANIHLKSHFRTVSGLKLGNNVQFSGINIGTVESIEMTSDTSVIVEIVIEKNAQAFIKSDAKVSISSDGLMGEKVLMIWPGNINRNSVKDNDFLVSKKAIEIEDLMQSMKKSIDNINLISDNLAQFSYKVNNGNGALSKMISDEEFSENLQGTLNNLQTSSRKFAEFTEKMNNGNGALAKVVIDEKFSRTLDSTMMNLKTGSSGLNEIIKAAKNSIFLRGYFNKKEDDEIKKEEEKLNEIVNKVSTSTPTLTPKDSIKP</sequence>
<keyword evidence="1" id="KW-0472">Membrane</keyword>
<proteinExistence type="predicted"/>
<protein>
    <submittedName>
        <fullName evidence="3">MlaD family protein</fullName>
    </submittedName>
</protein>
<dbReference type="PANTHER" id="PTHR33371">
    <property type="entry name" value="INTERMEMBRANE PHOSPHOLIPID TRANSPORT SYSTEM BINDING PROTEIN MLAD-RELATED"/>
    <property type="match status" value="1"/>
</dbReference>
<feature type="domain" description="Mce/MlaD" evidence="2">
    <location>
        <begin position="40"/>
        <end position="116"/>
    </location>
</feature>
<keyword evidence="4" id="KW-1185">Reference proteome</keyword>